<dbReference type="OrthoDB" id="4062651at2759"/>
<keyword evidence="3" id="KW-1185">Reference proteome</keyword>
<dbReference type="GO" id="GO:0005524">
    <property type="term" value="F:ATP binding"/>
    <property type="evidence" value="ECO:0007669"/>
    <property type="project" value="InterPro"/>
</dbReference>
<dbReference type="PANTHER" id="PTHR24359">
    <property type="entry name" value="SERINE/THREONINE-PROTEIN KINASE SBK1"/>
    <property type="match status" value="1"/>
</dbReference>
<dbReference type="PANTHER" id="PTHR24359:SF1">
    <property type="entry name" value="INHIBITOR OF NUCLEAR FACTOR KAPPA-B KINASE EPSILON SUBUNIT HOMOLOG 1-RELATED"/>
    <property type="match status" value="1"/>
</dbReference>
<evidence type="ECO:0000313" key="3">
    <source>
        <dbReference type="Proteomes" id="UP000070501"/>
    </source>
</evidence>
<organism evidence="2 3">
    <name type="scientific">Microdochium bolleyi</name>
    <dbReference type="NCBI Taxonomy" id="196109"/>
    <lineage>
        <taxon>Eukaryota</taxon>
        <taxon>Fungi</taxon>
        <taxon>Dikarya</taxon>
        <taxon>Ascomycota</taxon>
        <taxon>Pezizomycotina</taxon>
        <taxon>Sordariomycetes</taxon>
        <taxon>Xylariomycetidae</taxon>
        <taxon>Xylariales</taxon>
        <taxon>Microdochiaceae</taxon>
        <taxon>Microdochium</taxon>
    </lineage>
</organism>
<dbReference type="InterPro" id="IPR011009">
    <property type="entry name" value="Kinase-like_dom_sf"/>
</dbReference>
<dbReference type="InterPro" id="IPR000719">
    <property type="entry name" value="Prot_kinase_dom"/>
</dbReference>
<feature type="domain" description="Protein kinase" evidence="1">
    <location>
        <begin position="1"/>
        <end position="98"/>
    </location>
</feature>
<dbReference type="Proteomes" id="UP000070501">
    <property type="component" value="Unassembled WGS sequence"/>
</dbReference>
<dbReference type="Pfam" id="PF00069">
    <property type="entry name" value="Pkinase"/>
    <property type="match status" value="1"/>
</dbReference>
<evidence type="ECO:0000313" key="2">
    <source>
        <dbReference type="EMBL" id="KXJ90213.1"/>
    </source>
</evidence>
<feature type="non-terminal residue" evidence="2">
    <location>
        <position position="98"/>
    </location>
</feature>
<protein>
    <submittedName>
        <fullName evidence="2">Kinase-like domain-containing protein</fullName>
    </submittedName>
</protein>
<evidence type="ECO:0000259" key="1">
    <source>
        <dbReference type="PROSITE" id="PS50011"/>
    </source>
</evidence>
<dbReference type="InParanoid" id="A0A136IZ77"/>
<accession>A0A136IZ77</accession>
<sequence>MASRIHGDIKPGSILLASSGALKLSCFDHSVKVPSGEELLDFPSTGLTPQYRSPEYDVSGEKVSQKSDVWSLGCTILEFSTWYLLGHSSVQNFETIRT</sequence>
<dbReference type="Gene3D" id="1.10.510.10">
    <property type="entry name" value="Transferase(Phosphotransferase) domain 1"/>
    <property type="match status" value="1"/>
</dbReference>
<keyword evidence="2" id="KW-0418">Kinase</keyword>
<dbReference type="PROSITE" id="PS50011">
    <property type="entry name" value="PROTEIN_KINASE_DOM"/>
    <property type="match status" value="1"/>
</dbReference>
<dbReference type="EMBL" id="KQ964253">
    <property type="protein sequence ID" value="KXJ90213.1"/>
    <property type="molecule type" value="Genomic_DNA"/>
</dbReference>
<keyword evidence="2" id="KW-0808">Transferase</keyword>
<dbReference type="GO" id="GO:0004674">
    <property type="term" value="F:protein serine/threonine kinase activity"/>
    <property type="evidence" value="ECO:0007669"/>
    <property type="project" value="TreeGrafter"/>
</dbReference>
<gene>
    <name evidence="2" type="ORF">Micbo1qcDRAFT_164736</name>
</gene>
<dbReference type="SUPFAM" id="SSF56112">
    <property type="entry name" value="Protein kinase-like (PK-like)"/>
    <property type="match status" value="1"/>
</dbReference>
<dbReference type="STRING" id="196109.A0A136IZ77"/>
<dbReference type="AlphaFoldDB" id="A0A136IZ77"/>
<proteinExistence type="predicted"/>
<reference evidence="3" key="1">
    <citation type="submission" date="2016-02" db="EMBL/GenBank/DDBJ databases">
        <title>Draft genome sequence of Microdochium bolleyi, a fungal endophyte of beachgrass.</title>
        <authorList>
            <consortium name="DOE Joint Genome Institute"/>
            <person name="David A.S."/>
            <person name="May G."/>
            <person name="Haridas S."/>
            <person name="Lim J."/>
            <person name="Wang M."/>
            <person name="Labutti K."/>
            <person name="Lipzen A."/>
            <person name="Barry K."/>
            <person name="Grigoriev I.V."/>
        </authorList>
    </citation>
    <scope>NUCLEOTIDE SEQUENCE [LARGE SCALE GENOMIC DNA]</scope>
    <source>
        <strain evidence="3">J235TASD1</strain>
    </source>
</reference>
<name>A0A136IZ77_9PEZI</name>